<comment type="subcellular location">
    <subcellularLocation>
        <location evidence="3">Cytoplasm</location>
    </subcellularLocation>
</comment>
<dbReference type="Pfam" id="PF02576">
    <property type="entry name" value="RimP_N"/>
    <property type="match status" value="1"/>
</dbReference>
<dbReference type="RefSeq" id="WP_134081669.1">
    <property type="nucleotide sequence ID" value="NZ_SOQX01000002.1"/>
</dbReference>
<evidence type="ECO:0000259" key="4">
    <source>
        <dbReference type="Pfam" id="PF02576"/>
    </source>
</evidence>
<dbReference type="HAMAP" id="MF_01077">
    <property type="entry name" value="RimP"/>
    <property type="match status" value="1"/>
</dbReference>
<dbReference type="NCBIfam" id="NF000927">
    <property type="entry name" value="PRK00092.1-1"/>
    <property type="match status" value="1"/>
</dbReference>
<evidence type="ECO:0000313" key="7">
    <source>
        <dbReference type="Proteomes" id="UP000294914"/>
    </source>
</evidence>
<dbReference type="EMBL" id="SOQX01000002">
    <property type="protein sequence ID" value="TDY02576.1"/>
    <property type="molecule type" value="Genomic_DNA"/>
</dbReference>
<evidence type="ECO:0000256" key="2">
    <source>
        <dbReference type="ARBA" id="ARBA00022517"/>
    </source>
</evidence>
<dbReference type="CDD" id="cd01734">
    <property type="entry name" value="YlxS_C"/>
    <property type="match status" value="1"/>
</dbReference>
<evidence type="ECO:0000256" key="1">
    <source>
        <dbReference type="ARBA" id="ARBA00022490"/>
    </source>
</evidence>
<dbReference type="PANTHER" id="PTHR33867">
    <property type="entry name" value="RIBOSOME MATURATION FACTOR RIMP"/>
    <property type="match status" value="1"/>
</dbReference>
<feature type="domain" description="Ribosome maturation factor RimP N-terminal" evidence="4">
    <location>
        <begin position="11"/>
        <end position="83"/>
    </location>
</feature>
<dbReference type="InterPro" id="IPR036847">
    <property type="entry name" value="RimP_C_sf"/>
</dbReference>
<evidence type="ECO:0000259" key="5">
    <source>
        <dbReference type="Pfam" id="PF17384"/>
    </source>
</evidence>
<dbReference type="InterPro" id="IPR028998">
    <property type="entry name" value="RimP_C"/>
</dbReference>
<dbReference type="Gene3D" id="2.30.30.180">
    <property type="entry name" value="Ribosome maturation factor RimP, C-terminal domain"/>
    <property type="match status" value="1"/>
</dbReference>
<organism evidence="6 7">
    <name type="scientific">Thiohalophilus thiocyanatoxydans</name>
    <dbReference type="NCBI Taxonomy" id="381308"/>
    <lineage>
        <taxon>Bacteria</taxon>
        <taxon>Pseudomonadati</taxon>
        <taxon>Pseudomonadota</taxon>
        <taxon>Gammaproteobacteria</taxon>
        <taxon>Thiohalomonadales</taxon>
        <taxon>Thiohalophilaceae</taxon>
        <taxon>Thiohalophilus</taxon>
    </lineage>
</organism>
<dbReference type="OrthoDB" id="9805006at2"/>
<reference evidence="6 7" key="1">
    <citation type="submission" date="2019-03" db="EMBL/GenBank/DDBJ databases">
        <title>Genomic Encyclopedia of Type Strains, Phase IV (KMG-IV): sequencing the most valuable type-strain genomes for metagenomic binning, comparative biology and taxonomic classification.</title>
        <authorList>
            <person name="Goeker M."/>
        </authorList>
    </citation>
    <scope>NUCLEOTIDE SEQUENCE [LARGE SCALE GENOMIC DNA]</scope>
    <source>
        <strain evidence="6 7">DSM 16326</strain>
    </source>
</reference>
<comment type="similarity">
    <text evidence="3">Belongs to the RimP family.</text>
</comment>
<protein>
    <recommendedName>
        <fullName evidence="3">Ribosome maturation factor RimP</fullName>
    </recommendedName>
</protein>
<dbReference type="SUPFAM" id="SSF75420">
    <property type="entry name" value="YhbC-like, N-terminal domain"/>
    <property type="match status" value="1"/>
</dbReference>
<proteinExistence type="inferred from homology"/>
<keyword evidence="1 3" id="KW-0963">Cytoplasm</keyword>
<comment type="caution">
    <text evidence="6">The sequence shown here is derived from an EMBL/GenBank/DDBJ whole genome shotgun (WGS) entry which is preliminary data.</text>
</comment>
<dbReference type="GO" id="GO:0000028">
    <property type="term" value="P:ribosomal small subunit assembly"/>
    <property type="evidence" value="ECO:0007669"/>
    <property type="project" value="TreeGrafter"/>
</dbReference>
<dbReference type="Pfam" id="PF17384">
    <property type="entry name" value="DUF150_C"/>
    <property type="match status" value="1"/>
</dbReference>
<dbReference type="GO" id="GO:0006412">
    <property type="term" value="P:translation"/>
    <property type="evidence" value="ECO:0007669"/>
    <property type="project" value="TreeGrafter"/>
</dbReference>
<dbReference type="AlphaFoldDB" id="A0A4R8INW1"/>
<feature type="domain" description="Ribosome maturation factor RimP C-terminal" evidence="5">
    <location>
        <begin position="86"/>
        <end position="150"/>
    </location>
</feature>
<name>A0A4R8INW1_9GAMM</name>
<accession>A0A4R8INW1</accession>
<dbReference type="Proteomes" id="UP000294914">
    <property type="component" value="Unassembled WGS sequence"/>
</dbReference>
<dbReference type="GO" id="GO:0005829">
    <property type="term" value="C:cytosol"/>
    <property type="evidence" value="ECO:0007669"/>
    <property type="project" value="TreeGrafter"/>
</dbReference>
<evidence type="ECO:0000256" key="3">
    <source>
        <dbReference type="HAMAP-Rule" id="MF_01077"/>
    </source>
</evidence>
<dbReference type="SUPFAM" id="SSF74942">
    <property type="entry name" value="YhbC-like, C-terminal domain"/>
    <property type="match status" value="1"/>
</dbReference>
<dbReference type="InterPro" id="IPR003728">
    <property type="entry name" value="Ribosome_maturation_RimP"/>
</dbReference>
<gene>
    <name evidence="3" type="primary">rimP</name>
    <name evidence="6" type="ORF">EDC23_0951</name>
</gene>
<sequence length="159" mass="17745">MGQATDKLTTLIASAVQALDYELVGVEHQTQGKHSVVRVFIDSEEGVTLADCEQVSHQISGVLDVEDPIRGRYNLEVSSPGLDRPLFTPEHYTRFLGEKVKLRLRHAVEGRRKLAGRIDKVEGEVVHITDDAGQTYELTMDEIEKANLVPDYDAIIHSH</sequence>
<keyword evidence="7" id="KW-1185">Reference proteome</keyword>
<dbReference type="InterPro" id="IPR028989">
    <property type="entry name" value="RimP_N"/>
</dbReference>
<comment type="function">
    <text evidence="3">Required for maturation of 30S ribosomal subunits.</text>
</comment>
<evidence type="ECO:0000313" key="6">
    <source>
        <dbReference type="EMBL" id="TDY02576.1"/>
    </source>
</evidence>
<dbReference type="PANTHER" id="PTHR33867:SF1">
    <property type="entry name" value="RIBOSOME MATURATION FACTOR RIMP"/>
    <property type="match status" value="1"/>
</dbReference>
<dbReference type="Gene3D" id="3.30.300.70">
    <property type="entry name" value="RimP-like superfamily, N-terminal"/>
    <property type="match status" value="1"/>
</dbReference>
<keyword evidence="2 3" id="KW-0690">Ribosome biogenesis</keyword>
<dbReference type="FunFam" id="3.30.300.70:FF:000001">
    <property type="entry name" value="Ribosome maturation factor RimP"/>
    <property type="match status" value="1"/>
</dbReference>
<dbReference type="InterPro" id="IPR035956">
    <property type="entry name" value="RimP_N_sf"/>
</dbReference>